<organism evidence="1 2">
    <name type="scientific">Nitrosococcus wardiae</name>
    <dbReference type="NCBI Taxonomy" id="1814290"/>
    <lineage>
        <taxon>Bacteria</taxon>
        <taxon>Pseudomonadati</taxon>
        <taxon>Pseudomonadota</taxon>
        <taxon>Gammaproteobacteria</taxon>
        <taxon>Chromatiales</taxon>
        <taxon>Chromatiaceae</taxon>
        <taxon>Nitrosococcus</taxon>
    </lineage>
</organism>
<name>A0A4P7C488_9GAMM</name>
<accession>A0A4P7C488</accession>
<evidence type="ECO:0000313" key="2">
    <source>
        <dbReference type="Proteomes" id="UP000294325"/>
    </source>
</evidence>
<dbReference type="Proteomes" id="UP000294325">
    <property type="component" value="Chromosome"/>
</dbReference>
<dbReference type="EMBL" id="CP038033">
    <property type="protein sequence ID" value="QBQ56537.1"/>
    <property type="molecule type" value="Genomic_DNA"/>
</dbReference>
<gene>
    <name evidence="1" type="ORF">E3U44_10795</name>
</gene>
<sequence>MNKTEKRYAQILEAKRKAGEIKDWKFESINLQLSKPDKAAKQKGTYYRTDFIVITDCIEIHEVKGGFIMEDADLKFKIAREMYPWFRFVMMQYKKGNWLRVR</sequence>
<protein>
    <submittedName>
        <fullName evidence="1">DUF1064 domain-containing protein</fullName>
    </submittedName>
</protein>
<dbReference type="Gene3D" id="3.40.91.30">
    <property type="match status" value="1"/>
</dbReference>
<dbReference type="KEGG" id="nwr:E3U44_10795"/>
<reference evidence="1 2" key="1">
    <citation type="submission" date="2019-03" db="EMBL/GenBank/DDBJ databases">
        <title>The genome sequence of Nitrosococcus wardiae strain D1FHST reveals the archetypal metabolic capacity of ammonia-oxidizing Gammaproteobacteria.</title>
        <authorList>
            <person name="Wang L."/>
            <person name="Lim C.K."/>
            <person name="Hanson T.E."/>
            <person name="Dang H."/>
            <person name="Klotz M.G."/>
        </authorList>
    </citation>
    <scope>NUCLEOTIDE SEQUENCE [LARGE SCALE GENOMIC DNA]</scope>
    <source>
        <strain evidence="1 2">D1FHS</strain>
    </source>
</reference>
<dbReference type="OrthoDB" id="5588810at2"/>
<evidence type="ECO:0000313" key="1">
    <source>
        <dbReference type="EMBL" id="QBQ56537.1"/>
    </source>
</evidence>
<proteinExistence type="predicted"/>
<keyword evidence="2" id="KW-1185">Reference proteome</keyword>
<dbReference type="AlphaFoldDB" id="A0A4P7C488"/>